<gene>
    <name evidence="3" type="ORF">PENTCL1PPCAC_15620</name>
</gene>
<dbReference type="GO" id="GO:0016020">
    <property type="term" value="C:membrane"/>
    <property type="evidence" value="ECO:0007669"/>
    <property type="project" value="TreeGrafter"/>
</dbReference>
<dbReference type="PANTHER" id="PTHR12266:SF0">
    <property type="entry name" value="MITOCHONDRIAL SODIUM_CALCIUM EXCHANGER PROTEIN"/>
    <property type="match status" value="1"/>
</dbReference>
<proteinExistence type="predicted"/>
<dbReference type="GO" id="GO:0006874">
    <property type="term" value="P:intracellular calcium ion homeostasis"/>
    <property type="evidence" value="ECO:0007669"/>
    <property type="project" value="TreeGrafter"/>
</dbReference>
<sequence>ETSLESDEDYCKPQPSWNFSERCDYVRGADACGGGGYLSWTVYVYCCEDEVAKWFIVAAGVIFLLILFLMLSTSADDFFCPNILRSSTS</sequence>
<keyword evidence="2" id="KW-0472">Membrane</keyword>
<keyword evidence="1" id="KW-0813">Transport</keyword>
<dbReference type="PANTHER" id="PTHR12266">
    <property type="entry name" value="NA+/CA2+ K+ INDEPENDENT EXCHANGER"/>
    <property type="match status" value="1"/>
</dbReference>
<dbReference type="AlphaFoldDB" id="A0AAV5TDX1"/>
<name>A0AAV5TDX1_9BILA</name>
<dbReference type="GO" id="GO:0005432">
    <property type="term" value="F:calcium:sodium antiporter activity"/>
    <property type="evidence" value="ECO:0007669"/>
    <property type="project" value="TreeGrafter"/>
</dbReference>
<protein>
    <submittedName>
        <fullName evidence="3">Uncharacterized protein</fullName>
    </submittedName>
</protein>
<keyword evidence="2" id="KW-0812">Transmembrane</keyword>
<evidence type="ECO:0000313" key="4">
    <source>
        <dbReference type="Proteomes" id="UP001432027"/>
    </source>
</evidence>
<feature type="non-terminal residue" evidence="3">
    <location>
        <position position="1"/>
    </location>
</feature>
<evidence type="ECO:0000256" key="2">
    <source>
        <dbReference type="SAM" id="Phobius"/>
    </source>
</evidence>
<accession>A0AAV5TDX1</accession>
<comment type="caution">
    <text evidence="3">The sequence shown here is derived from an EMBL/GenBank/DDBJ whole genome shotgun (WGS) entry which is preliminary data.</text>
</comment>
<organism evidence="3 4">
    <name type="scientific">Pristionchus entomophagus</name>
    <dbReference type="NCBI Taxonomy" id="358040"/>
    <lineage>
        <taxon>Eukaryota</taxon>
        <taxon>Metazoa</taxon>
        <taxon>Ecdysozoa</taxon>
        <taxon>Nematoda</taxon>
        <taxon>Chromadorea</taxon>
        <taxon>Rhabditida</taxon>
        <taxon>Rhabditina</taxon>
        <taxon>Diplogasteromorpha</taxon>
        <taxon>Diplogasteroidea</taxon>
        <taxon>Neodiplogasteridae</taxon>
        <taxon>Pristionchus</taxon>
    </lineage>
</organism>
<reference evidence="3" key="1">
    <citation type="submission" date="2023-10" db="EMBL/GenBank/DDBJ databases">
        <title>Genome assembly of Pristionchus species.</title>
        <authorList>
            <person name="Yoshida K."/>
            <person name="Sommer R.J."/>
        </authorList>
    </citation>
    <scope>NUCLEOTIDE SEQUENCE</scope>
    <source>
        <strain evidence="3">RS0144</strain>
    </source>
</reference>
<feature type="transmembrane region" description="Helical" evidence="2">
    <location>
        <begin position="51"/>
        <end position="71"/>
    </location>
</feature>
<keyword evidence="4" id="KW-1185">Reference proteome</keyword>
<dbReference type="EMBL" id="BTSX01000004">
    <property type="protein sequence ID" value="GMS93445.1"/>
    <property type="molecule type" value="Genomic_DNA"/>
</dbReference>
<dbReference type="Proteomes" id="UP001432027">
    <property type="component" value="Unassembled WGS sequence"/>
</dbReference>
<dbReference type="InterPro" id="IPR051359">
    <property type="entry name" value="CaCA_antiporter"/>
</dbReference>
<evidence type="ECO:0000256" key="1">
    <source>
        <dbReference type="ARBA" id="ARBA00022448"/>
    </source>
</evidence>
<evidence type="ECO:0000313" key="3">
    <source>
        <dbReference type="EMBL" id="GMS93445.1"/>
    </source>
</evidence>
<keyword evidence="2" id="KW-1133">Transmembrane helix</keyword>